<keyword evidence="22" id="KW-1185">Reference proteome</keyword>
<feature type="domain" description="Fibronectin type III-like" evidence="20">
    <location>
        <begin position="722"/>
        <end position="794"/>
    </location>
</feature>
<dbReference type="InterPro" id="IPR026891">
    <property type="entry name" value="Fn3-like"/>
</dbReference>
<dbReference type="SUPFAM" id="SSF51445">
    <property type="entry name" value="(Trans)glycosidases"/>
    <property type="match status" value="1"/>
</dbReference>
<proteinExistence type="inferred from homology"/>
<dbReference type="GO" id="GO:0008422">
    <property type="term" value="F:beta-glucosidase activity"/>
    <property type="evidence" value="ECO:0007669"/>
    <property type="project" value="UniProtKB-EC"/>
</dbReference>
<dbReference type="Pfam" id="PF00933">
    <property type="entry name" value="Glyco_hydro_3"/>
    <property type="match status" value="1"/>
</dbReference>
<evidence type="ECO:0000256" key="7">
    <source>
        <dbReference type="ARBA" id="ARBA00022729"/>
    </source>
</evidence>
<evidence type="ECO:0000259" key="20">
    <source>
        <dbReference type="SMART" id="SM01217"/>
    </source>
</evidence>
<feature type="signal peptide" evidence="19">
    <location>
        <begin position="1"/>
        <end position="18"/>
    </location>
</feature>
<comment type="catalytic activity">
    <reaction evidence="1">
        <text>Hydrolysis of terminal, non-reducing beta-D-glucosyl residues with release of beta-D-glucose.</text>
        <dbReference type="EC" id="3.2.1.21"/>
    </reaction>
</comment>
<comment type="caution">
    <text evidence="21">The sequence shown here is derived from an EMBL/GenBank/DDBJ whole genome shotgun (WGS) entry which is preliminary data.</text>
</comment>
<dbReference type="InterPro" id="IPR001764">
    <property type="entry name" value="Glyco_hydro_3_N"/>
</dbReference>
<feature type="chain" id="PRO_5042491694" description="Probable beta-glucosidase G" evidence="19">
    <location>
        <begin position="19"/>
        <end position="807"/>
    </location>
</feature>
<keyword evidence="11" id="KW-0119">Carbohydrate metabolism</keyword>
<comment type="function">
    <text evidence="14">Beta-glucosidases are one of a number of cellulolytic enzymes involved in the degradation of cellulosic biomass. Catalyzes the last step releasing glucose from the inhibitory cellobiose.</text>
</comment>
<dbReference type="PANTHER" id="PTHR42715:SF12">
    <property type="entry name" value="BETA-GLUCOSIDASE G-RELATED"/>
    <property type="match status" value="1"/>
</dbReference>
<evidence type="ECO:0000256" key="13">
    <source>
        <dbReference type="ARBA" id="ARBA00023326"/>
    </source>
</evidence>
<keyword evidence="12" id="KW-0326">Glycosidase</keyword>
<evidence type="ECO:0000256" key="8">
    <source>
        <dbReference type="ARBA" id="ARBA00022801"/>
    </source>
</evidence>
<dbReference type="InterPro" id="IPR036962">
    <property type="entry name" value="Glyco_hydro_3_N_sf"/>
</dbReference>
<dbReference type="FunFam" id="2.60.40.10:FF:000757">
    <property type="entry name" value="Beta-glucosidase G"/>
    <property type="match status" value="1"/>
</dbReference>
<dbReference type="AlphaFoldDB" id="A0AAJ0DH72"/>
<dbReference type="InterPro" id="IPR013783">
    <property type="entry name" value="Ig-like_fold"/>
</dbReference>
<comment type="pathway">
    <text evidence="3">Glycan metabolism; cellulose degradation.</text>
</comment>
<gene>
    <name evidence="21" type="ORF">LTR09_004821</name>
</gene>
<organism evidence="21 22">
    <name type="scientific">Extremus antarcticus</name>
    <dbReference type="NCBI Taxonomy" id="702011"/>
    <lineage>
        <taxon>Eukaryota</taxon>
        <taxon>Fungi</taxon>
        <taxon>Dikarya</taxon>
        <taxon>Ascomycota</taxon>
        <taxon>Pezizomycotina</taxon>
        <taxon>Dothideomycetes</taxon>
        <taxon>Dothideomycetidae</taxon>
        <taxon>Mycosphaerellales</taxon>
        <taxon>Extremaceae</taxon>
        <taxon>Extremus</taxon>
    </lineage>
</organism>
<dbReference type="PANTHER" id="PTHR42715">
    <property type="entry name" value="BETA-GLUCOSIDASE"/>
    <property type="match status" value="1"/>
</dbReference>
<evidence type="ECO:0000256" key="2">
    <source>
        <dbReference type="ARBA" id="ARBA00004613"/>
    </source>
</evidence>
<evidence type="ECO:0000256" key="9">
    <source>
        <dbReference type="ARBA" id="ARBA00023001"/>
    </source>
</evidence>
<evidence type="ECO:0000256" key="17">
    <source>
        <dbReference type="ARBA" id="ARBA00041601"/>
    </source>
</evidence>
<keyword evidence="6" id="KW-0964">Secreted</keyword>
<name>A0AAJ0DH72_9PEZI</name>
<dbReference type="Gene3D" id="2.60.40.10">
    <property type="entry name" value="Immunoglobulins"/>
    <property type="match status" value="1"/>
</dbReference>
<accession>A0AAJ0DH72</accession>
<dbReference type="GO" id="GO:0030245">
    <property type="term" value="P:cellulose catabolic process"/>
    <property type="evidence" value="ECO:0007669"/>
    <property type="project" value="UniProtKB-KW"/>
</dbReference>
<keyword evidence="13" id="KW-0624">Polysaccharide degradation</keyword>
<dbReference type="GO" id="GO:0005576">
    <property type="term" value="C:extracellular region"/>
    <property type="evidence" value="ECO:0007669"/>
    <property type="project" value="UniProtKB-SubCell"/>
</dbReference>
<dbReference type="InterPro" id="IPR050288">
    <property type="entry name" value="Cellulose_deg_GH3"/>
</dbReference>
<keyword evidence="8" id="KW-0378">Hydrolase</keyword>
<dbReference type="InterPro" id="IPR002772">
    <property type="entry name" value="Glyco_hydro_3_C"/>
</dbReference>
<dbReference type="Proteomes" id="UP001271007">
    <property type="component" value="Unassembled WGS sequence"/>
</dbReference>
<evidence type="ECO:0000256" key="6">
    <source>
        <dbReference type="ARBA" id="ARBA00022525"/>
    </source>
</evidence>
<evidence type="ECO:0000313" key="21">
    <source>
        <dbReference type="EMBL" id="KAK3054043.1"/>
    </source>
</evidence>
<dbReference type="Gene3D" id="3.40.50.1700">
    <property type="entry name" value="Glycoside hydrolase family 3 C-terminal domain"/>
    <property type="match status" value="1"/>
</dbReference>
<dbReference type="InterPro" id="IPR036881">
    <property type="entry name" value="Glyco_hydro_3_C_sf"/>
</dbReference>
<sequence length="807" mass="86803">MKLRTAAVLLATATSVFAQNGSTISGPPWVHEEYTTSPPVYPSPNATGSGWDAAFQQASSFVAQLTLREKSELVTGETGPCTGNIAAIPRLGFEGLCLMDGPLAIRQADYASAFPAGLTVAASWDRDLARQRGLEMGAEFKGKGAHVILGPVAGPLGRSGYGGRNWEGFSPDPYLTGVLFEESIVGLQENGLQACAKHYIGNEQETQRNPSTNEDGLTIEAVSSNIDDRTMHEVYLWPFQNAVKAGVASMMCSYNRINGSYGCQNSKTLNGLLKDELGFQGYVMSDWGATHSGWPAAVAGEDMDMPGTIGWSPGAPSYFGGNITRSVNNGSLPLERLDDMCRRIMTPYFHLQQTSYPFIDASEPALAGNSPSDYNYTFNLGNQSDIDVRDDHAQLIRELGAAGTVLLKNVNNALPLKTPKNVGVFGNDAGDITIGLYFGSDPDLQNIGYDFGVLPVGGGSGTARMTYVVSPLEAIKTKVASYDNKALVQYVLNNTLVIDSGGFEILFPRPPEVCLVFLKTWATEGYDRPSLLVDWNGTALVESVASQCSNTVVVTHSGGLNVLPFADHPNVTAILAAHYSGEQVGNSIVDVLWGDINPSGHLPYTVAKQENDYSFADITNSSALLTTTDPNAWQSDFQERLLLDYRYFDYINQSVQYEFGFGLSYTTFTMDSITVQPLTDTGNLSATPPAQAIVPGGNPALWENLYCITATITNTGSVAGAAVPQVYLGLPQPPNQDTTPKQVLRGFEKVMLQPGESQEAKFDLTRRDISYWDVVTQQWTIGAGSISVMAGFSSRDVQGTTSFSPLG</sequence>
<evidence type="ECO:0000256" key="4">
    <source>
        <dbReference type="ARBA" id="ARBA00005336"/>
    </source>
</evidence>
<comment type="subcellular location">
    <subcellularLocation>
        <location evidence="2">Secreted</location>
    </subcellularLocation>
</comment>
<dbReference type="SUPFAM" id="SSF52279">
    <property type="entry name" value="Beta-D-glucan exohydrolase, C-terminal domain"/>
    <property type="match status" value="1"/>
</dbReference>
<reference evidence="21" key="1">
    <citation type="submission" date="2023-04" db="EMBL/GenBank/DDBJ databases">
        <title>Black Yeasts Isolated from many extreme environments.</title>
        <authorList>
            <person name="Coleine C."/>
            <person name="Stajich J.E."/>
            <person name="Selbmann L."/>
        </authorList>
    </citation>
    <scope>NUCLEOTIDE SEQUENCE</scope>
    <source>
        <strain evidence="21">CCFEE 5312</strain>
    </source>
</reference>
<evidence type="ECO:0000256" key="19">
    <source>
        <dbReference type="SAM" id="SignalP"/>
    </source>
</evidence>
<dbReference type="FunFam" id="3.20.20.300:FF:000002">
    <property type="entry name" value="Probable beta-glucosidase"/>
    <property type="match status" value="1"/>
</dbReference>
<comment type="similarity">
    <text evidence="4">Belongs to the glycosyl hydrolase 3 family.</text>
</comment>
<evidence type="ECO:0000313" key="22">
    <source>
        <dbReference type="Proteomes" id="UP001271007"/>
    </source>
</evidence>
<evidence type="ECO:0000256" key="18">
    <source>
        <dbReference type="ARBA" id="ARBA00041808"/>
    </source>
</evidence>
<dbReference type="PRINTS" id="PR00133">
    <property type="entry name" value="GLHYDRLASE3"/>
</dbReference>
<dbReference type="EC" id="3.2.1.21" evidence="5"/>
<dbReference type="Pfam" id="PF01915">
    <property type="entry name" value="Glyco_hydro_3_C"/>
    <property type="match status" value="1"/>
</dbReference>
<dbReference type="Gene3D" id="3.20.20.300">
    <property type="entry name" value="Glycoside hydrolase, family 3, N-terminal domain"/>
    <property type="match status" value="1"/>
</dbReference>
<evidence type="ECO:0000256" key="16">
    <source>
        <dbReference type="ARBA" id="ARBA00041276"/>
    </source>
</evidence>
<dbReference type="SMART" id="SM01217">
    <property type="entry name" value="Fn3_like"/>
    <property type="match status" value="1"/>
</dbReference>
<evidence type="ECO:0000256" key="10">
    <source>
        <dbReference type="ARBA" id="ARBA00023180"/>
    </source>
</evidence>
<evidence type="ECO:0000256" key="11">
    <source>
        <dbReference type="ARBA" id="ARBA00023277"/>
    </source>
</evidence>
<keyword evidence="7 19" id="KW-0732">Signal</keyword>
<keyword evidence="10" id="KW-0325">Glycoprotein</keyword>
<evidence type="ECO:0000256" key="3">
    <source>
        <dbReference type="ARBA" id="ARBA00004987"/>
    </source>
</evidence>
<dbReference type="Pfam" id="PF14310">
    <property type="entry name" value="Fn3-like"/>
    <property type="match status" value="1"/>
</dbReference>
<dbReference type="EMBL" id="JAWDJX010000013">
    <property type="protein sequence ID" value="KAK3054043.1"/>
    <property type="molecule type" value="Genomic_DNA"/>
</dbReference>
<keyword evidence="9" id="KW-0136">Cellulose degradation</keyword>
<evidence type="ECO:0000256" key="1">
    <source>
        <dbReference type="ARBA" id="ARBA00000448"/>
    </source>
</evidence>
<dbReference type="InterPro" id="IPR017853">
    <property type="entry name" value="GH"/>
</dbReference>
<evidence type="ECO:0000256" key="5">
    <source>
        <dbReference type="ARBA" id="ARBA00012744"/>
    </source>
</evidence>
<evidence type="ECO:0000256" key="14">
    <source>
        <dbReference type="ARBA" id="ARBA00024983"/>
    </source>
</evidence>
<evidence type="ECO:0000256" key="15">
    <source>
        <dbReference type="ARBA" id="ARBA00039579"/>
    </source>
</evidence>
<protein>
    <recommendedName>
        <fullName evidence="15">Probable beta-glucosidase G</fullName>
        <ecNumber evidence="5">3.2.1.21</ecNumber>
    </recommendedName>
    <alternativeName>
        <fullName evidence="16">Beta-D-glucoside glucohydrolase G</fullName>
    </alternativeName>
    <alternativeName>
        <fullName evidence="17">Cellobiase G</fullName>
    </alternativeName>
    <alternativeName>
        <fullName evidence="18">Gentiobiase G</fullName>
    </alternativeName>
</protein>
<evidence type="ECO:0000256" key="12">
    <source>
        <dbReference type="ARBA" id="ARBA00023295"/>
    </source>
</evidence>